<evidence type="ECO:0000313" key="9">
    <source>
        <dbReference type="EMBL" id="UYV25777.1"/>
    </source>
</evidence>
<dbReference type="EMBL" id="JABCLD010002139">
    <property type="protein sequence ID" value="NMU29296.1"/>
    <property type="molecule type" value="Genomic_DNA"/>
</dbReference>
<dbReference type="EMBL" id="DACQKT010000001">
    <property type="protein sequence ID" value="HAS6675777.1"/>
    <property type="molecule type" value="Genomic_DNA"/>
</dbReference>
<evidence type="ECO:0000313" key="15">
    <source>
        <dbReference type="Proteomes" id="UP000555836"/>
    </source>
</evidence>
<name>A0A0F5SSI2_VIBPH</name>
<dbReference type="Proteomes" id="UP001156560">
    <property type="component" value="Chromosome 1"/>
</dbReference>
<evidence type="ECO:0000313" key="6">
    <source>
        <dbReference type="EMBL" id="OQJ96911.1"/>
    </source>
</evidence>
<evidence type="ECO:0000313" key="11">
    <source>
        <dbReference type="Proteomes" id="UP000037697"/>
    </source>
</evidence>
<reference evidence="6 12" key="2">
    <citation type="submission" date="2015-08" db="EMBL/GenBank/DDBJ databases">
        <title>Draft Genome Sequences of Vibrio parahaemolyticus Strains.</title>
        <authorList>
            <person name="Gonzalez-Escalona N."/>
            <person name="DePaola A."/>
        </authorList>
    </citation>
    <scope>NUCLEOTIDE SEQUENCE [LARGE SCALE GENOMIC DNA]</scope>
    <source>
        <strain evidence="6 12">CFSAN001621</strain>
    </source>
</reference>
<dbReference type="RefSeq" id="WP_005494108.1">
    <property type="nucleotide sequence ID" value="NZ_CABMHD010000004.1"/>
</dbReference>
<dbReference type="Proteomes" id="UP000191946">
    <property type="component" value="Unassembled WGS sequence"/>
</dbReference>
<dbReference type="Proteomes" id="UP000037697">
    <property type="component" value="Unassembled WGS sequence"/>
</dbReference>
<protein>
    <submittedName>
        <fullName evidence="4 5">Pilus assembly protein</fullName>
    </submittedName>
</protein>
<gene>
    <name evidence="4" type="ORF">ACX05_20365</name>
    <name evidence="6" type="ORF">AKG60_23005</name>
    <name evidence="7" type="ORF">EHC69_13670</name>
    <name evidence="8" type="ORF">FVP01_13765</name>
    <name evidence="5" type="ORF">HKB21_27200</name>
    <name evidence="3" type="ORF">I7278_03020</name>
    <name evidence="9" type="ORF">M5598_12150</name>
    <name evidence="10" type="ORF">O1Q84_13535</name>
</gene>
<evidence type="ECO:0000313" key="3">
    <source>
        <dbReference type="EMBL" id="HAS6675777.1"/>
    </source>
</evidence>
<dbReference type="Proteomes" id="UP000321504">
    <property type="component" value="Unassembled WGS sequence"/>
</dbReference>
<feature type="transmembrane region" description="Helical" evidence="1">
    <location>
        <begin position="16"/>
        <end position="38"/>
    </location>
</feature>
<dbReference type="EMBL" id="LIRS01000116">
    <property type="protein sequence ID" value="KOY25342.1"/>
    <property type="molecule type" value="Genomic_DNA"/>
</dbReference>
<reference evidence="7 14" key="4">
    <citation type="submission" date="2018-12" db="EMBL/GenBank/DDBJ databases">
        <title>Genomic insights into the evolutionary origins and pathogenicity of five Vibrio parahaemolyticus strains isolated from the shrimp with acute hepatopancreatic necrosis disease (AHPND).</title>
        <authorList>
            <person name="Yang Q."/>
            <person name="Dong X."/>
            <person name="Xie G."/>
            <person name="Fu S."/>
            <person name="Zou P."/>
            <person name="Sun J."/>
            <person name="Wang Y."/>
            <person name="Huang J."/>
        </authorList>
    </citation>
    <scope>NUCLEOTIDE SEQUENCE [LARGE SCALE GENOMIC DNA]</scope>
    <source>
        <strain evidence="7 14">20160303005-1</strain>
    </source>
</reference>
<evidence type="ECO:0000313" key="5">
    <source>
        <dbReference type="EMBL" id="NMU29296.1"/>
    </source>
</evidence>
<keyword evidence="12" id="KW-1185">Reference proteome</keyword>
<evidence type="ECO:0000256" key="1">
    <source>
        <dbReference type="SAM" id="Phobius"/>
    </source>
</evidence>
<sequence length="172" mass="18708">MKRLIAKQKGVTQIEFSLIALAVILVLFLIMEFAVYFFSVQMVNEVTRRAARLATVCYIADRDDIPSLPSVSNLYPSGFTASNLQIDYLDEAGASVDVSGFLSTPPASSDVLNAQFAQIKYVRARAVNYTFQFFVLAALINAVGSTPAFETILPAESLGILRPEGANVITDC</sequence>
<evidence type="ECO:0000313" key="12">
    <source>
        <dbReference type="Proteomes" id="UP000191946"/>
    </source>
</evidence>
<dbReference type="EMBL" id="CP097355">
    <property type="protein sequence ID" value="UYV25777.1"/>
    <property type="molecule type" value="Genomic_DNA"/>
</dbReference>
<evidence type="ECO:0000313" key="8">
    <source>
        <dbReference type="EMBL" id="TXN17007.1"/>
    </source>
</evidence>
<reference evidence="5 15" key="7">
    <citation type="submission" date="2020-04" db="EMBL/GenBank/DDBJ databases">
        <title>Whole-genome sequencing of Vibrio spp. from China reveals different genetic environments of blaCTX-M-14 among diverse lineages.</title>
        <authorList>
            <person name="Zheng Z."/>
            <person name="Ye L."/>
            <person name="Chen S."/>
        </authorList>
    </citation>
    <scope>NUCLEOTIDE SEQUENCE [LARGE SCALE GENOMIC DNA]</scope>
    <source>
        <strain evidence="5 15">Vb0574</strain>
    </source>
</reference>
<organism evidence="5 15">
    <name type="scientific">Vibrio parahaemolyticus</name>
    <dbReference type="NCBI Taxonomy" id="670"/>
    <lineage>
        <taxon>Bacteria</taxon>
        <taxon>Pseudomonadati</taxon>
        <taxon>Pseudomonadota</taxon>
        <taxon>Gammaproteobacteria</taxon>
        <taxon>Vibrionales</taxon>
        <taxon>Vibrionaceae</taxon>
        <taxon>Vibrio</taxon>
    </lineage>
</organism>
<proteinExistence type="predicted"/>
<evidence type="ECO:0000259" key="2">
    <source>
        <dbReference type="Pfam" id="PF07811"/>
    </source>
</evidence>
<keyword evidence="1" id="KW-0472">Membrane</keyword>
<dbReference type="EMBL" id="CP114194">
    <property type="protein sequence ID" value="WAT89642.1"/>
    <property type="molecule type" value="Genomic_DNA"/>
</dbReference>
<dbReference type="Proteomes" id="UP000555836">
    <property type="component" value="Unassembled WGS sequence"/>
</dbReference>
<reference evidence="3" key="6">
    <citation type="submission" date="2019-12" db="EMBL/GenBank/DDBJ databases">
        <authorList>
            <consortium name="NCBI Pathogen Detection Project"/>
        </authorList>
    </citation>
    <scope>NUCLEOTIDE SEQUENCE</scope>
    <source>
        <strain evidence="3">1930</strain>
    </source>
</reference>
<reference evidence="8 13" key="5">
    <citation type="submission" date="2019-08" db="EMBL/GenBank/DDBJ databases">
        <title>Emerging of two pre-pandemic pathogenic O4:KUT lineages of Vibrio parahaemolyticus in coastal eastern China.</title>
        <authorList>
            <person name="Yu H."/>
        </authorList>
    </citation>
    <scope>NUCLEOTIDE SEQUENCE [LARGE SCALE GENOMIC DNA]</scope>
    <source>
        <strain evidence="8 13">HZ17-383</strain>
    </source>
</reference>
<dbReference type="AlphaFoldDB" id="A0A0F5SSI2"/>
<keyword evidence="1" id="KW-1133">Transmembrane helix</keyword>
<dbReference type="Proteomes" id="UP000856022">
    <property type="component" value="Unassembled WGS sequence"/>
</dbReference>
<dbReference type="EMBL" id="LHQV01000022">
    <property type="protein sequence ID" value="OQJ96911.1"/>
    <property type="molecule type" value="Genomic_DNA"/>
</dbReference>
<evidence type="ECO:0000313" key="14">
    <source>
        <dbReference type="Proteomes" id="UP000464718"/>
    </source>
</evidence>
<reference evidence="3" key="3">
    <citation type="journal article" date="2018" name="Genome Biol.">
        <title>SKESA: strategic k-mer extension for scrupulous assemblies.</title>
        <authorList>
            <person name="Souvorov A."/>
            <person name="Agarwala R."/>
            <person name="Lipman D.J."/>
        </authorList>
    </citation>
    <scope>NUCLEOTIDE SEQUENCE</scope>
    <source>
        <strain evidence="3">1930</strain>
    </source>
</reference>
<dbReference type="Proteomes" id="UP000464718">
    <property type="component" value="Chromosome i"/>
</dbReference>
<dbReference type="Pfam" id="PF07811">
    <property type="entry name" value="TadE"/>
    <property type="match status" value="1"/>
</dbReference>
<reference evidence="10" key="9">
    <citation type="submission" date="2022-12" db="EMBL/GenBank/DDBJ databases">
        <title>Vibrio parahaemolyticus become highly virulent by producing novel Tc toxins.</title>
        <authorList>
            <person name="Yang F."/>
            <person name="You Y."/>
            <person name="Lai Q."/>
            <person name="Xu L."/>
            <person name="Li F."/>
        </authorList>
    </citation>
    <scope>NUCLEOTIDE SEQUENCE</scope>
    <source>
        <strain evidence="10">Vp-HL-202005</strain>
    </source>
</reference>
<accession>A0A0F5SSI2</accession>
<keyword evidence="1" id="KW-0812">Transmembrane</keyword>
<dbReference type="Proteomes" id="UP001163036">
    <property type="component" value="Chromosome 1"/>
</dbReference>
<evidence type="ECO:0000313" key="10">
    <source>
        <dbReference type="EMBL" id="WAT89642.1"/>
    </source>
</evidence>
<dbReference type="EMBL" id="CP034298">
    <property type="protein sequence ID" value="QHH10339.1"/>
    <property type="molecule type" value="Genomic_DNA"/>
</dbReference>
<reference evidence="4 11" key="1">
    <citation type="submission" date="2015-07" db="EMBL/GenBank/DDBJ databases">
        <title>Foodborne Vibrio parahaemolyticus Isolates.</title>
        <authorList>
            <person name="Ronholm J."/>
            <person name="Petronella N."/>
            <person name="Kenwell R."/>
            <person name="Banerjee S."/>
        </authorList>
    </citation>
    <scope>NUCLEOTIDE SEQUENCE [LARGE SCALE GENOMIC DNA]</scope>
    <source>
        <strain evidence="4 11">HS-06-05</strain>
    </source>
</reference>
<feature type="domain" description="TadE-like" evidence="2">
    <location>
        <begin position="10"/>
        <end position="52"/>
    </location>
</feature>
<evidence type="ECO:0000313" key="7">
    <source>
        <dbReference type="EMBL" id="QHH10339.1"/>
    </source>
</evidence>
<dbReference type="EMBL" id="VRMQ01000002">
    <property type="protein sequence ID" value="TXN17007.1"/>
    <property type="molecule type" value="Genomic_DNA"/>
</dbReference>
<dbReference type="InterPro" id="IPR012495">
    <property type="entry name" value="TadE-like_dom"/>
</dbReference>
<reference evidence="9" key="8">
    <citation type="submission" date="2022-05" db="EMBL/GenBank/DDBJ databases">
        <title>Megaplasmid of Vibrio parahaemolyticus.</title>
        <authorList>
            <person name="Strauch E."/>
            <person name="Borowiak M."/>
        </authorList>
    </citation>
    <scope>NUCLEOTIDE SEQUENCE</scope>
    <source>
        <strain evidence="9">16-VB00198</strain>
    </source>
</reference>
<evidence type="ECO:0000313" key="4">
    <source>
        <dbReference type="EMBL" id="KOY25342.1"/>
    </source>
</evidence>
<evidence type="ECO:0000313" key="13">
    <source>
        <dbReference type="Proteomes" id="UP000321504"/>
    </source>
</evidence>